<gene>
    <name evidence="1" type="ORF">FHX42_004579</name>
</gene>
<evidence type="ECO:0000313" key="1">
    <source>
        <dbReference type="EMBL" id="MBA8827195.1"/>
    </source>
</evidence>
<keyword evidence="2" id="KW-1185">Reference proteome</keyword>
<name>A0A839E5Q6_9PSEU</name>
<accession>A0A839E5Q6</accession>
<organism evidence="1 2">
    <name type="scientific">Halosaccharopolyspora lacisalsi</name>
    <dbReference type="NCBI Taxonomy" id="1000566"/>
    <lineage>
        <taxon>Bacteria</taxon>
        <taxon>Bacillati</taxon>
        <taxon>Actinomycetota</taxon>
        <taxon>Actinomycetes</taxon>
        <taxon>Pseudonocardiales</taxon>
        <taxon>Pseudonocardiaceae</taxon>
        <taxon>Halosaccharopolyspora</taxon>
    </lineage>
</organism>
<sequence>MSDFVPDELRALRAVLQLCDPVPERALDAACAAARFVSSEGSPATEVLELVADSADTPGPALTRGADRASRVLTYALPGRVLEMDLIPTVPGMLTARGIVIDRAGRHGLGGSVTLRHPDGEHTGVLDRHAAFRIDDVPAGPLSVTLRPTGSTPLVADWLVC</sequence>
<evidence type="ECO:0000313" key="2">
    <source>
        <dbReference type="Proteomes" id="UP000569329"/>
    </source>
</evidence>
<dbReference type="RefSeq" id="WP_182546371.1">
    <property type="nucleotide sequence ID" value="NZ_JACGWZ010000007.1"/>
</dbReference>
<dbReference type="AlphaFoldDB" id="A0A839E5Q6"/>
<protein>
    <submittedName>
        <fullName evidence="1">Uncharacterized protein</fullName>
    </submittedName>
</protein>
<dbReference type="Proteomes" id="UP000569329">
    <property type="component" value="Unassembled WGS sequence"/>
</dbReference>
<reference evidence="1 2" key="1">
    <citation type="submission" date="2020-07" db="EMBL/GenBank/DDBJ databases">
        <title>Sequencing the genomes of 1000 actinobacteria strains.</title>
        <authorList>
            <person name="Klenk H.-P."/>
        </authorList>
    </citation>
    <scope>NUCLEOTIDE SEQUENCE [LARGE SCALE GENOMIC DNA]</scope>
    <source>
        <strain evidence="1 2">DSM 45975</strain>
    </source>
</reference>
<proteinExistence type="predicted"/>
<comment type="caution">
    <text evidence="1">The sequence shown here is derived from an EMBL/GenBank/DDBJ whole genome shotgun (WGS) entry which is preliminary data.</text>
</comment>
<dbReference type="EMBL" id="JACGWZ010000007">
    <property type="protein sequence ID" value="MBA8827195.1"/>
    <property type="molecule type" value="Genomic_DNA"/>
</dbReference>